<accession>A0A5J6LDA9</accession>
<evidence type="ECO:0000313" key="3">
    <source>
        <dbReference type="Proteomes" id="UP000325606"/>
    </source>
</evidence>
<dbReference type="PANTHER" id="PTHR41878">
    <property type="entry name" value="LEXA REPRESSOR-RELATED"/>
    <property type="match status" value="1"/>
</dbReference>
<sequence>MKKSPISRQLYQLHIELEGISPSIWRRLLVPSNITLEQLHLIIQVTMGWQNCHYHVFQTKDKCCFTEPGALEEGFDNWFDETDVALSDVLHSKAKQLSYEYDFGDSWDHRITLEKTLPLIGDQHVDMLCLAGENACPPEDCGGIPGYENLLEVLQDPAHPDYQELLAWLDDLDFDPTVFIIETRNVRLQMMLDYSPLLIHDEIYANFLSSKNELDNLLSSVSKQDDWQRQAMIDQFLMDSLEEEIASSGELPMTPDQLHQLLYNPFEAANVISFNPSVATVKNAPILAIFKILAEAAQHKGIKLTQRENLPLKVTRQMVDAIPSRLSHGSFGWSSSIRSEEDVYPVHITRILAILSGLCRIQKGTLLLTAKGRKILEKGQWDVCFHELMKAAFTQFNWAYLDGYPELSMIRSTSWMMLYLLDQPDLEMPSDVAAEAVLTVFPMLVDEIPAHELHYATAEETVINAMSHRWLTLLGLIGLIEYSERHNQQSIRDGYNIKLSELGRDYLVWMIAPES</sequence>
<feature type="domain" description="Plasmid pRiA4b Orf3-like" evidence="1">
    <location>
        <begin position="10"/>
        <end position="179"/>
    </location>
</feature>
<proteinExistence type="predicted"/>
<evidence type="ECO:0000313" key="2">
    <source>
        <dbReference type="EMBL" id="QEW06318.1"/>
    </source>
</evidence>
<organism evidence="2 3">
    <name type="scientific">Nitrincola iocasae</name>
    <dbReference type="NCBI Taxonomy" id="2614693"/>
    <lineage>
        <taxon>Bacteria</taxon>
        <taxon>Pseudomonadati</taxon>
        <taxon>Pseudomonadota</taxon>
        <taxon>Gammaproteobacteria</taxon>
        <taxon>Oceanospirillales</taxon>
        <taxon>Oceanospirillaceae</taxon>
        <taxon>Nitrincola</taxon>
    </lineage>
</organism>
<reference evidence="2 3" key="1">
    <citation type="submission" date="2019-09" db="EMBL/GenBank/DDBJ databases">
        <title>Nitrincola iocasae sp. nov., a bacterium isolated from the sediment collected at a cold seep field in South China Sea.</title>
        <authorList>
            <person name="Zhang H."/>
            <person name="Wang H."/>
            <person name="Li C."/>
        </authorList>
    </citation>
    <scope>NUCLEOTIDE SEQUENCE [LARGE SCALE GENOMIC DNA]</scope>
    <source>
        <strain evidence="2 3">KXZD1103</strain>
    </source>
</reference>
<evidence type="ECO:0000259" key="1">
    <source>
        <dbReference type="Pfam" id="PF07929"/>
    </source>
</evidence>
<dbReference type="AlphaFoldDB" id="A0A5J6LDA9"/>
<dbReference type="Gene3D" id="3.10.290.30">
    <property type="entry name" value="MM3350-like"/>
    <property type="match status" value="1"/>
</dbReference>
<dbReference type="KEGG" id="nik:F5I99_07270"/>
<dbReference type="InterPro" id="IPR024047">
    <property type="entry name" value="MM3350-like_sf"/>
</dbReference>
<name>A0A5J6LDA9_9GAMM</name>
<protein>
    <submittedName>
        <fullName evidence="2">Plasmid pRiA4b ORF-3 family protein</fullName>
    </submittedName>
</protein>
<dbReference type="Proteomes" id="UP000325606">
    <property type="component" value="Chromosome"/>
</dbReference>
<dbReference type="SUPFAM" id="SSF159941">
    <property type="entry name" value="MM3350-like"/>
    <property type="match status" value="1"/>
</dbReference>
<dbReference type="EMBL" id="CP044222">
    <property type="protein sequence ID" value="QEW06318.1"/>
    <property type="molecule type" value="Genomic_DNA"/>
</dbReference>
<dbReference type="PANTHER" id="PTHR41878:SF1">
    <property type="entry name" value="TNPR PROTEIN"/>
    <property type="match status" value="1"/>
</dbReference>
<keyword evidence="3" id="KW-1185">Reference proteome</keyword>
<gene>
    <name evidence="2" type="ORF">F5I99_07270</name>
</gene>
<dbReference type="RefSeq" id="WP_151054541.1">
    <property type="nucleotide sequence ID" value="NZ_CP044222.1"/>
</dbReference>
<dbReference type="InterPro" id="IPR012912">
    <property type="entry name" value="Plasmid_pRiA4b_Orf3-like"/>
</dbReference>
<dbReference type="Pfam" id="PF07929">
    <property type="entry name" value="PRiA4_ORF3"/>
    <property type="match status" value="1"/>
</dbReference>